<dbReference type="EMBL" id="NBNE01012474">
    <property type="protein sequence ID" value="OWY95804.1"/>
    <property type="molecule type" value="Genomic_DNA"/>
</dbReference>
<feature type="compositionally biased region" description="Low complexity" evidence="1">
    <location>
        <begin position="148"/>
        <end position="158"/>
    </location>
</feature>
<sequence>MAERFGTGSVGPAPEASSWHIILPVDEQLYVISDFIIDSAQNSSTIKVTLLGVCHFFAASGYNFPASHPHIRMLIKGQKTPVSIALLERCTNSLDFDDPADQALWGFCAWLFFLLCRSEIAVTTKTIFCWFDLNAVDVEPPTHWDLRSTSQTQQQPPSAFGFRNEDKPRRNTGHEYATAIGTPSRVLREHMPPCLRKLPPPSTLTQMGNRDASPPREFPGRLGALPEKLAKIRHDTAHTRPGRSSSAAGVRPIQALHAGVPGIGDQRGIKVVSGEGNT</sequence>
<evidence type="ECO:0000313" key="2">
    <source>
        <dbReference type="EMBL" id="OWY95804.1"/>
    </source>
</evidence>
<proteinExistence type="predicted"/>
<organism evidence="2 3">
    <name type="scientific">Phytophthora megakarya</name>
    <dbReference type="NCBI Taxonomy" id="4795"/>
    <lineage>
        <taxon>Eukaryota</taxon>
        <taxon>Sar</taxon>
        <taxon>Stramenopiles</taxon>
        <taxon>Oomycota</taxon>
        <taxon>Peronosporomycetes</taxon>
        <taxon>Peronosporales</taxon>
        <taxon>Peronosporaceae</taxon>
        <taxon>Phytophthora</taxon>
    </lineage>
</organism>
<reference evidence="3" key="1">
    <citation type="submission" date="2017-03" db="EMBL/GenBank/DDBJ databases">
        <title>Phytopthora megakarya and P. palmivora, two closely related causual agents of cacao black pod achieved similar genome size and gene model numbers by different mechanisms.</title>
        <authorList>
            <person name="Ali S."/>
            <person name="Shao J."/>
            <person name="Larry D.J."/>
            <person name="Kronmiller B."/>
            <person name="Shen D."/>
            <person name="Strem M.D."/>
            <person name="Melnick R.L."/>
            <person name="Guiltinan M.J."/>
            <person name="Tyler B.M."/>
            <person name="Meinhardt L.W."/>
            <person name="Bailey B.A."/>
        </authorList>
    </citation>
    <scope>NUCLEOTIDE SEQUENCE [LARGE SCALE GENOMIC DNA]</scope>
    <source>
        <strain evidence="3">zdho120</strain>
    </source>
</reference>
<dbReference type="AlphaFoldDB" id="A0A225URU5"/>
<comment type="caution">
    <text evidence="2">The sequence shown here is derived from an EMBL/GenBank/DDBJ whole genome shotgun (WGS) entry which is preliminary data.</text>
</comment>
<evidence type="ECO:0000313" key="3">
    <source>
        <dbReference type="Proteomes" id="UP000198211"/>
    </source>
</evidence>
<accession>A0A225URU5</accession>
<feature type="compositionally biased region" description="Basic and acidic residues" evidence="1">
    <location>
        <begin position="163"/>
        <end position="173"/>
    </location>
</feature>
<feature type="region of interest" description="Disordered" evidence="1">
    <location>
        <begin position="147"/>
        <end position="175"/>
    </location>
</feature>
<gene>
    <name evidence="2" type="ORF">PHMEG_00034100</name>
</gene>
<keyword evidence="3" id="KW-1185">Reference proteome</keyword>
<feature type="region of interest" description="Disordered" evidence="1">
    <location>
        <begin position="198"/>
        <end position="221"/>
    </location>
</feature>
<name>A0A225URU5_9STRA</name>
<evidence type="ECO:0000256" key="1">
    <source>
        <dbReference type="SAM" id="MobiDB-lite"/>
    </source>
</evidence>
<protein>
    <submittedName>
        <fullName evidence="2">Uncharacterized protein</fullName>
    </submittedName>
</protein>
<dbReference type="Proteomes" id="UP000198211">
    <property type="component" value="Unassembled WGS sequence"/>
</dbReference>